<evidence type="ECO:0000313" key="1">
    <source>
        <dbReference type="EMBL" id="KAA6382775.1"/>
    </source>
</evidence>
<gene>
    <name evidence="1" type="ORF">EZS28_021699</name>
</gene>
<dbReference type="SUPFAM" id="SSF56349">
    <property type="entry name" value="DNA breaking-rejoining enzymes"/>
    <property type="match status" value="1"/>
</dbReference>
<dbReference type="Proteomes" id="UP000324800">
    <property type="component" value="Unassembled WGS sequence"/>
</dbReference>
<comment type="caution">
    <text evidence="1">The sequence shown here is derived from an EMBL/GenBank/DDBJ whole genome shotgun (WGS) entry which is preliminary data.</text>
</comment>
<organism evidence="1 2">
    <name type="scientific">Streblomastix strix</name>
    <dbReference type="NCBI Taxonomy" id="222440"/>
    <lineage>
        <taxon>Eukaryota</taxon>
        <taxon>Metamonada</taxon>
        <taxon>Preaxostyla</taxon>
        <taxon>Oxymonadida</taxon>
        <taxon>Streblomastigidae</taxon>
        <taxon>Streblomastix</taxon>
    </lineage>
</organism>
<accession>A0A5J4VJT6</accession>
<proteinExistence type="predicted"/>
<dbReference type="InterPro" id="IPR011010">
    <property type="entry name" value="DNA_brk_join_enz"/>
</dbReference>
<sequence length="330" mass="38163">MENPKSFLPPGKIAAFIMDKKWRRTQSSQIGFLVGQDFLEELSNYSSMDRYLRLRDTIFMQCEYLQNSLMNMVSVSTNFSLQALDFLLLEVVNWFTRWNLSTSSANTVQSCLTTMLSLILNILQITLTPTKLEYSAVLNCKMINGTYTNLWDIRQLFDYWRSRHDDQDLSDTETQTKLASLSLSICFIRINETAEINLIISNIDQRNQTAIFCLSPKANNSIEQYKIRRTGDPKVCPNSTLFASTNRLYWHYGMDSEQIANFFWQLDGQPADKRQISLQLNSLLREIGIHGATVYLFKHVASTEQARCRLETTKLNFFTHHSVFSRATSN</sequence>
<dbReference type="AlphaFoldDB" id="A0A5J4VJT6"/>
<evidence type="ECO:0000313" key="2">
    <source>
        <dbReference type="Proteomes" id="UP000324800"/>
    </source>
</evidence>
<reference evidence="1 2" key="1">
    <citation type="submission" date="2019-03" db="EMBL/GenBank/DDBJ databases">
        <title>Single cell metagenomics reveals metabolic interactions within the superorganism composed of flagellate Streblomastix strix and complex community of Bacteroidetes bacteria on its surface.</title>
        <authorList>
            <person name="Treitli S.C."/>
            <person name="Kolisko M."/>
            <person name="Husnik F."/>
            <person name="Keeling P."/>
            <person name="Hampl V."/>
        </authorList>
    </citation>
    <scope>NUCLEOTIDE SEQUENCE [LARGE SCALE GENOMIC DNA]</scope>
    <source>
        <strain evidence="1">ST1C</strain>
    </source>
</reference>
<dbReference type="GO" id="GO:0003677">
    <property type="term" value="F:DNA binding"/>
    <property type="evidence" value="ECO:0007669"/>
    <property type="project" value="InterPro"/>
</dbReference>
<dbReference type="EMBL" id="SNRW01006599">
    <property type="protein sequence ID" value="KAA6382775.1"/>
    <property type="molecule type" value="Genomic_DNA"/>
</dbReference>
<protein>
    <submittedName>
        <fullName evidence="1">Uncharacterized protein</fullName>
    </submittedName>
</protein>
<name>A0A5J4VJT6_9EUKA</name>